<dbReference type="InterPro" id="IPR003591">
    <property type="entry name" value="Leu-rich_rpt_typical-subtyp"/>
</dbReference>
<dbReference type="PRINTS" id="PR00019">
    <property type="entry name" value="LEURICHRPT"/>
</dbReference>
<sequence length="407" mass="44782">MQANLSKNRFSELPRDVTEFSSLEELGLYHNAIRSLPQSVSQLQSLTYLDLSRNQLTHLPGGLCSLPLKVLRVANNKLNALPLDLPRLGPTLEELDADCNEIASLPPHVGQLPALRSLRLRRNLLTYLPVEITYLRLVRLDISENRISSLPVELRKMTTLVTLELSDNPLISPPASRCTRGRVHIFKYLESQALKDDKRKGVVTLTPNEESKLRRHRKPDWQKRYTADSGYNTSDGVDNKSWSSDVRLSSISTEDDLDGGLTMGKIRADQSQTNKPGSLPVTNGGGVGASCFSGTSTPSTISPGESYMDLEEELAKIRMSESKDGAEEVVENGRRRKGSGAGSFQEGSGKRTVGHVRFNSNGSNGVNGDSPEHFASGMQASNVTDSSDPLRNNPEGKKCLEHIQTYR</sequence>
<dbReference type="SUPFAM" id="SSF52058">
    <property type="entry name" value="L domain-like"/>
    <property type="match status" value="1"/>
</dbReference>
<feature type="compositionally biased region" description="Polar residues" evidence="3">
    <location>
        <begin position="378"/>
        <end position="390"/>
    </location>
</feature>
<dbReference type="PROSITE" id="PS51450">
    <property type="entry name" value="LRR"/>
    <property type="match status" value="2"/>
</dbReference>
<name>A0A8K0JWV7_LADFU</name>
<dbReference type="Gene3D" id="3.80.10.10">
    <property type="entry name" value="Ribonuclease Inhibitor"/>
    <property type="match status" value="1"/>
</dbReference>
<feature type="compositionally biased region" description="Low complexity" evidence="3">
    <location>
        <begin position="359"/>
        <end position="369"/>
    </location>
</feature>
<evidence type="ECO:0000313" key="5">
    <source>
        <dbReference type="Proteomes" id="UP000792457"/>
    </source>
</evidence>
<reference evidence="4" key="2">
    <citation type="submission" date="2017-10" db="EMBL/GenBank/DDBJ databases">
        <title>Ladona fulva Genome sequencing and assembly.</title>
        <authorList>
            <person name="Murali S."/>
            <person name="Richards S."/>
            <person name="Bandaranaike D."/>
            <person name="Bellair M."/>
            <person name="Blankenburg K."/>
            <person name="Chao H."/>
            <person name="Dinh H."/>
            <person name="Doddapaneni H."/>
            <person name="Dugan-Rocha S."/>
            <person name="Elkadiri S."/>
            <person name="Gnanaolivu R."/>
            <person name="Hernandez B."/>
            <person name="Skinner E."/>
            <person name="Javaid M."/>
            <person name="Lee S."/>
            <person name="Li M."/>
            <person name="Ming W."/>
            <person name="Munidasa M."/>
            <person name="Muniz J."/>
            <person name="Nguyen L."/>
            <person name="Hughes D."/>
            <person name="Osuji N."/>
            <person name="Pu L.-L."/>
            <person name="Puazo M."/>
            <person name="Qu C."/>
            <person name="Quiroz J."/>
            <person name="Raj R."/>
            <person name="Weissenberger G."/>
            <person name="Xin Y."/>
            <person name="Zou X."/>
            <person name="Han Y."/>
            <person name="Worley K."/>
            <person name="Muzny D."/>
            <person name="Gibbs R."/>
        </authorList>
    </citation>
    <scope>NUCLEOTIDE SEQUENCE</scope>
    <source>
        <strain evidence="4">Sampled in the wild</strain>
    </source>
</reference>
<dbReference type="PANTHER" id="PTHR48051">
    <property type="match status" value="1"/>
</dbReference>
<feature type="region of interest" description="Disordered" evidence="3">
    <location>
        <begin position="321"/>
        <end position="407"/>
    </location>
</feature>
<dbReference type="AlphaFoldDB" id="A0A8K0JWV7"/>
<dbReference type="InterPro" id="IPR050216">
    <property type="entry name" value="LRR_domain-containing"/>
</dbReference>
<dbReference type="OrthoDB" id="6149831at2759"/>
<dbReference type="InterPro" id="IPR032675">
    <property type="entry name" value="LRR_dom_sf"/>
</dbReference>
<dbReference type="SMART" id="SM00369">
    <property type="entry name" value="LRR_TYP"/>
    <property type="match status" value="5"/>
</dbReference>
<dbReference type="EMBL" id="KZ308187">
    <property type="protein sequence ID" value="KAG8224170.1"/>
    <property type="molecule type" value="Genomic_DNA"/>
</dbReference>
<evidence type="ECO:0000256" key="3">
    <source>
        <dbReference type="SAM" id="MobiDB-lite"/>
    </source>
</evidence>
<gene>
    <name evidence="4" type="ORF">J437_LFUL002292</name>
</gene>
<keyword evidence="5" id="KW-1185">Reference proteome</keyword>
<evidence type="ECO:0000256" key="1">
    <source>
        <dbReference type="ARBA" id="ARBA00022614"/>
    </source>
</evidence>
<organism evidence="4 5">
    <name type="scientific">Ladona fulva</name>
    <name type="common">Scarce chaser dragonfly</name>
    <name type="synonym">Libellula fulva</name>
    <dbReference type="NCBI Taxonomy" id="123851"/>
    <lineage>
        <taxon>Eukaryota</taxon>
        <taxon>Metazoa</taxon>
        <taxon>Ecdysozoa</taxon>
        <taxon>Arthropoda</taxon>
        <taxon>Hexapoda</taxon>
        <taxon>Insecta</taxon>
        <taxon>Pterygota</taxon>
        <taxon>Palaeoptera</taxon>
        <taxon>Odonata</taxon>
        <taxon>Epiprocta</taxon>
        <taxon>Anisoptera</taxon>
        <taxon>Libelluloidea</taxon>
        <taxon>Libellulidae</taxon>
        <taxon>Ladona</taxon>
    </lineage>
</organism>
<reference evidence="4" key="1">
    <citation type="submission" date="2013-04" db="EMBL/GenBank/DDBJ databases">
        <authorList>
            <person name="Qu J."/>
            <person name="Murali S.C."/>
            <person name="Bandaranaike D."/>
            <person name="Bellair M."/>
            <person name="Blankenburg K."/>
            <person name="Chao H."/>
            <person name="Dinh H."/>
            <person name="Doddapaneni H."/>
            <person name="Downs B."/>
            <person name="Dugan-Rocha S."/>
            <person name="Elkadiri S."/>
            <person name="Gnanaolivu R.D."/>
            <person name="Hernandez B."/>
            <person name="Javaid M."/>
            <person name="Jayaseelan J.C."/>
            <person name="Lee S."/>
            <person name="Li M."/>
            <person name="Ming W."/>
            <person name="Munidasa M."/>
            <person name="Muniz J."/>
            <person name="Nguyen L."/>
            <person name="Ongeri F."/>
            <person name="Osuji N."/>
            <person name="Pu L.-L."/>
            <person name="Puazo M."/>
            <person name="Qu C."/>
            <person name="Quiroz J."/>
            <person name="Raj R."/>
            <person name="Weissenberger G."/>
            <person name="Xin Y."/>
            <person name="Zou X."/>
            <person name="Han Y."/>
            <person name="Richards S."/>
            <person name="Worley K."/>
            <person name="Muzny D."/>
            <person name="Gibbs R."/>
        </authorList>
    </citation>
    <scope>NUCLEOTIDE SEQUENCE</scope>
    <source>
        <strain evidence="4">Sampled in the wild</strain>
    </source>
</reference>
<dbReference type="Pfam" id="PF13855">
    <property type="entry name" value="LRR_8"/>
    <property type="match status" value="2"/>
</dbReference>
<dbReference type="InterPro" id="IPR001611">
    <property type="entry name" value="Leu-rich_rpt"/>
</dbReference>
<dbReference type="SMART" id="SM00364">
    <property type="entry name" value="LRR_BAC"/>
    <property type="match status" value="6"/>
</dbReference>
<dbReference type="PANTHER" id="PTHR48051:SF21">
    <property type="entry name" value="CALPONIN-HOMOLOGY (CH) DOMAIN-CONTAINING PROTEIN"/>
    <property type="match status" value="1"/>
</dbReference>
<keyword evidence="2" id="KW-0677">Repeat</keyword>
<comment type="caution">
    <text evidence="4">The sequence shown here is derived from an EMBL/GenBank/DDBJ whole genome shotgun (WGS) entry which is preliminary data.</text>
</comment>
<evidence type="ECO:0000256" key="2">
    <source>
        <dbReference type="ARBA" id="ARBA00022737"/>
    </source>
</evidence>
<accession>A0A8K0JWV7</accession>
<keyword evidence="1" id="KW-0433">Leucine-rich repeat</keyword>
<dbReference type="GO" id="GO:0005737">
    <property type="term" value="C:cytoplasm"/>
    <property type="evidence" value="ECO:0007669"/>
    <property type="project" value="TreeGrafter"/>
</dbReference>
<protein>
    <submittedName>
        <fullName evidence="4">Uncharacterized protein</fullName>
    </submittedName>
</protein>
<proteinExistence type="predicted"/>
<dbReference type="Proteomes" id="UP000792457">
    <property type="component" value="Unassembled WGS sequence"/>
</dbReference>
<evidence type="ECO:0000313" key="4">
    <source>
        <dbReference type="EMBL" id="KAG8224170.1"/>
    </source>
</evidence>